<dbReference type="Proteomes" id="UP000230821">
    <property type="component" value="Unassembled WGS sequence"/>
</dbReference>
<gene>
    <name evidence="2" type="ORF">CSA56_04910</name>
</gene>
<evidence type="ECO:0000313" key="3">
    <source>
        <dbReference type="Proteomes" id="UP000230821"/>
    </source>
</evidence>
<proteinExistence type="predicted"/>
<evidence type="ECO:0000256" key="1">
    <source>
        <dbReference type="SAM" id="Phobius"/>
    </source>
</evidence>
<dbReference type="AlphaFoldDB" id="A0A2G6KHZ1"/>
<keyword evidence="1" id="KW-0472">Membrane</keyword>
<reference evidence="2 3" key="1">
    <citation type="submission" date="2017-10" db="EMBL/GenBank/DDBJ databases">
        <title>Novel microbial diversity and functional potential in the marine mammal oral microbiome.</title>
        <authorList>
            <person name="Dudek N.K."/>
            <person name="Sun C.L."/>
            <person name="Burstein D."/>
            <person name="Kantor R.S."/>
            <person name="Aliaga Goltsman D.S."/>
            <person name="Bik E.M."/>
            <person name="Thomas B.C."/>
            <person name="Banfield J.F."/>
            <person name="Relman D.A."/>
        </authorList>
    </citation>
    <scope>NUCLEOTIDE SEQUENCE [LARGE SCALE GENOMIC DNA]</scope>
    <source>
        <strain evidence="2">DOLJORAL78_47_16</strain>
    </source>
</reference>
<sequence>MFRHVIMPGPIPGIFAGLRLVSGTAIIAIIAIEFVRAKQGAGFLILYSWEVLMPEKRYAALVDVMLPGILLWPGVDAVSRPGVAMNGKPLFHKPDRSSKTCLIFSKGRNHVSKCEDNVVRNYRQAG</sequence>
<evidence type="ECO:0008006" key="4">
    <source>
        <dbReference type="Google" id="ProtNLM"/>
    </source>
</evidence>
<protein>
    <recommendedName>
        <fullName evidence="4">ABC transmembrane type-1 domain-containing protein</fullName>
    </recommendedName>
</protein>
<comment type="caution">
    <text evidence="2">The sequence shown here is derived from an EMBL/GenBank/DDBJ whole genome shotgun (WGS) entry which is preliminary data.</text>
</comment>
<accession>A0A2G6KHZ1</accession>
<evidence type="ECO:0000313" key="2">
    <source>
        <dbReference type="EMBL" id="PIE35281.1"/>
    </source>
</evidence>
<dbReference type="EMBL" id="PDSK01000049">
    <property type="protein sequence ID" value="PIE35281.1"/>
    <property type="molecule type" value="Genomic_DNA"/>
</dbReference>
<feature type="transmembrane region" description="Helical" evidence="1">
    <location>
        <begin position="12"/>
        <end position="35"/>
    </location>
</feature>
<organism evidence="2 3">
    <name type="scientific">candidate division KSB3 bacterium</name>
    <dbReference type="NCBI Taxonomy" id="2044937"/>
    <lineage>
        <taxon>Bacteria</taxon>
        <taxon>candidate division KSB3</taxon>
    </lineage>
</organism>
<keyword evidence="1" id="KW-1133">Transmembrane helix</keyword>
<keyword evidence="1" id="KW-0812">Transmembrane</keyword>
<name>A0A2G6KHZ1_9BACT</name>